<feature type="region of interest" description="Disordered" evidence="3">
    <location>
        <begin position="110"/>
        <end position="129"/>
    </location>
</feature>
<keyword evidence="1" id="KW-0285">Flavoprotein</keyword>
<dbReference type="GO" id="GO:0003959">
    <property type="term" value="F:NADPH dehydrogenase activity"/>
    <property type="evidence" value="ECO:0007669"/>
    <property type="project" value="UniProtKB-EC"/>
</dbReference>
<dbReference type="InterPro" id="IPR001155">
    <property type="entry name" value="OxRdtase_FMN_N"/>
</dbReference>
<dbReference type="InterPro" id="IPR013785">
    <property type="entry name" value="Aldolase_TIM"/>
</dbReference>
<protein>
    <submittedName>
        <fullName evidence="5">NADPH dehydrogenase</fullName>
        <ecNumber evidence="5">1.6.99.1</ecNumber>
    </submittedName>
</protein>
<evidence type="ECO:0000256" key="3">
    <source>
        <dbReference type="SAM" id="MobiDB-lite"/>
    </source>
</evidence>
<name>G7QBB2_9BACT</name>
<dbReference type="eggNOG" id="COG1902">
    <property type="taxonomic scope" value="Bacteria"/>
</dbReference>
<gene>
    <name evidence="5" type="ORF">DFW101_3336</name>
</gene>
<dbReference type="CDD" id="cd02803">
    <property type="entry name" value="OYE_like_FMN_family"/>
    <property type="match status" value="1"/>
</dbReference>
<dbReference type="OrthoDB" id="9784632at2"/>
<evidence type="ECO:0000256" key="2">
    <source>
        <dbReference type="ARBA" id="ARBA00023002"/>
    </source>
</evidence>
<dbReference type="Gene3D" id="3.20.20.70">
    <property type="entry name" value="Aldolase class I"/>
    <property type="match status" value="1"/>
</dbReference>
<evidence type="ECO:0000256" key="1">
    <source>
        <dbReference type="ARBA" id="ARBA00022630"/>
    </source>
</evidence>
<dbReference type="Pfam" id="PF00724">
    <property type="entry name" value="Oxidored_FMN"/>
    <property type="match status" value="1"/>
</dbReference>
<dbReference type="Proteomes" id="UP000004662">
    <property type="component" value="Chromosome"/>
</dbReference>
<keyword evidence="2 5" id="KW-0560">Oxidoreductase</keyword>
<dbReference type="GO" id="GO:0010181">
    <property type="term" value="F:FMN binding"/>
    <property type="evidence" value="ECO:0007669"/>
    <property type="project" value="InterPro"/>
</dbReference>
<dbReference type="STRING" id="694327.DFW101_3336"/>
<dbReference type="SUPFAM" id="SSF51395">
    <property type="entry name" value="FMN-linked oxidoreductases"/>
    <property type="match status" value="1"/>
</dbReference>
<organism evidence="5 6">
    <name type="scientific">Solidesulfovibrio carbinoliphilus subsp. oakridgensis</name>
    <dbReference type="NCBI Taxonomy" id="694327"/>
    <lineage>
        <taxon>Bacteria</taxon>
        <taxon>Pseudomonadati</taxon>
        <taxon>Thermodesulfobacteriota</taxon>
        <taxon>Desulfovibrionia</taxon>
        <taxon>Desulfovibrionales</taxon>
        <taxon>Desulfovibrionaceae</taxon>
        <taxon>Solidesulfovibrio</taxon>
    </lineage>
</organism>
<dbReference type="AlphaFoldDB" id="G7QBB2"/>
<proteinExistence type="predicted"/>
<dbReference type="RefSeq" id="WP_009182666.1">
    <property type="nucleotide sequence ID" value="NZ_CM001368.1"/>
</dbReference>
<dbReference type="EMBL" id="CM001368">
    <property type="protein sequence ID" value="EHJ49335.1"/>
    <property type="molecule type" value="Genomic_DNA"/>
</dbReference>
<dbReference type="PANTHER" id="PTHR43656">
    <property type="entry name" value="BINDING OXIDOREDUCTASE, PUTATIVE (AFU_ORTHOLOGUE AFUA_2G08260)-RELATED"/>
    <property type="match status" value="1"/>
</dbReference>
<reference evidence="6" key="1">
    <citation type="journal article" date="2015" name="Genome Announc.">
        <title>High-Quality Draft Genome Sequence of Desulfovibrio carbinoliphilus FW-101-2B, an Organic Acid-Oxidizing Sulfate-Reducing Bacterium Isolated from Uranium(VI)-Contaminated Groundwater.</title>
        <authorList>
            <person name="Ramsay B.D."/>
            <person name="Hwang C."/>
            <person name="Woo H.L."/>
            <person name="Carroll S.L."/>
            <person name="Lucas S."/>
            <person name="Han J."/>
            <person name="Lapidus A.L."/>
            <person name="Cheng J.F."/>
            <person name="Goodwin L.A."/>
            <person name="Pitluck S."/>
            <person name="Peters L."/>
            <person name="Chertkov O."/>
            <person name="Held B."/>
            <person name="Detter J.C."/>
            <person name="Han C.S."/>
            <person name="Tapia R."/>
            <person name="Land M.L."/>
            <person name="Hauser L.J."/>
            <person name="Kyrpides N.C."/>
            <person name="Ivanova N.N."/>
            <person name="Mikhailova N."/>
            <person name="Pagani I."/>
            <person name="Woyke T."/>
            <person name="Arkin A.P."/>
            <person name="Dehal P."/>
            <person name="Chivian D."/>
            <person name="Criddle C.S."/>
            <person name="Wu W."/>
            <person name="Chakraborty R."/>
            <person name="Hazen T.C."/>
            <person name="Fields M.W."/>
        </authorList>
    </citation>
    <scope>NUCLEOTIDE SEQUENCE [LARGE SCALE GENOMIC DNA]</scope>
    <source>
        <strain evidence="6">FW-101-2B</strain>
    </source>
</reference>
<evidence type="ECO:0000313" key="5">
    <source>
        <dbReference type="EMBL" id="EHJ49335.1"/>
    </source>
</evidence>
<dbReference type="EC" id="1.6.99.1" evidence="5"/>
<evidence type="ECO:0000259" key="4">
    <source>
        <dbReference type="Pfam" id="PF00724"/>
    </source>
</evidence>
<dbReference type="HOGENOM" id="CLU_012153_2_3_7"/>
<accession>G7QBB2</accession>
<evidence type="ECO:0000313" key="6">
    <source>
        <dbReference type="Proteomes" id="UP000004662"/>
    </source>
</evidence>
<keyword evidence="6" id="KW-1185">Reference proteome</keyword>
<dbReference type="PANTHER" id="PTHR43656:SF2">
    <property type="entry name" value="BINDING OXIDOREDUCTASE, PUTATIVE (AFU_ORTHOLOGUE AFUA_2G08260)-RELATED"/>
    <property type="match status" value="1"/>
</dbReference>
<dbReference type="InterPro" id="IPR051799">
    <property type="entry name" value="NADH_flavin_oxidoreductase"/>
</dbReference>
<feature type="domain" description="NADH:flavin oxidoreductase/NADH oxidase N-terminal" evidence="4">
    <location>
        <begin position="3"/>
        <end position="338"/>
    </location>
</feature>
<sequence length="381" mass="40153">MRVFEPITINGMRVKNRFVRSATAEGLAAPDGSATDRLEAAMKRLAMGEVGLVISGHAYVEKRGQAGPWQLGVHTPDMEPGIARLARAVHAYGGRFVVQLAHAGCRAATEHSGEPAVGPSALAGSEDPKAPLCRPMEAEDLARLEAAFGTAAALCREAGADGVQIHAAHGYGLSQFLSPRTNRRLGAYGGSLANRARLLLEVIWAIRGRVGPDYPVLVKLNSDDFIEGGLSAEESRQVVHWLAGAGADAVELSGGTFDSGRLSPIRPGRIALPDGEAYYREAARAVKAEGLPIPVLLVGGIRSLPTAEDLVASGAADMVALSRPLIREPGLVARWKGGQDAPSACVSDNLCFVPLRRGEGVSCLTELREKKRAGQAQEARI</sequence>